<accession>A0A1W2G7W8</accession>
<dbReference type="STRING" id="692418.SAMN04488029_1118"/>
<sequence length="118" mass="13877">MKIKKDFETLLVISSGLALLYFWLDIVYLWYISISILVLGVISPWLGRHIVRVWKGLSMILGAINTHILLAIVFYLILTPVALLRRILSKRPELDQTRSSFFLTRQHTYEPHDFEHPW</sequence>
<name>A0A1W2G7W8_REIFA</name>
<organism evidence="2 3">
    <name type="scientific">Reichenbachiella faecimaris</name>
    <dbReference type="NCBI Taxonomy" id="692418"/>
    <lineage>
        <taxon>Bacteria</taxon>
        <taxon>Pseudomonadati</taxon>
        <taxon>Bacteroidota</taxon>
        <taxon>Cytophagia</taxon>
        <taxon>Cytophagales</taxon>
        <taxon>Reichenbachiellaceae</taxon>
        <taxon>Reichenbachiella</taxon>
    </lineage>
</organism>
<keyword evidence="1" id="KW-0472">Membrane</keyword>
<evidence type="ECO:0000313" key="2">
    <source>
        <dbReference type="EMBL" id="SMD32767.1"/>
    </source>
</evidence>
<feature type="transmembrane region" description="Helical" evidence="1">
    <location>
        <begin position="7"/>
        <end position="24"/>
    </location>
</feature>
<evidence type="ECO:0000313" key="3">
    <source>
        <dbReference type="Proteomes" id="UP000192472"/>
    </source>
</evidence>
<feature type="transmembrane region" description="Helical" evidence="1">
    <location>
        <begin position="30"/>
        <end position="47"/>
    </location>
</feature>
<keyword evidence="1" id="KW-1133">Transmembrane helix</keyword>
<dbReference type="InterPro" id="IPR045781">
    <property type="entry name" value="SxtJ"/>
</dbReference>
<proteinExistence type="predicted"/>
<dbReference type="Proteomes" id="UP000192472">
    <property type="component" value="Unassembled WGS sequence"/>
</dbReference>
<evidence type="ECO:0000256" key="1">
    <source>
        <dbReference type="SAM" id="Phobius"/>
    </source>
</evidence>
<feature type="transmembrane region" description="Helical" evidence="1">
    <location>
        <begin position="59"/>
        <end position="78"/>
    </location>
</feature>
<keyword evidence="3" id="KW-1185">Reference proteome</keyword>
<dbReference type="AlphaFoldDB" id="A0A1W2G7W8"/>
<dbReference type="Pfam" id="PF19588">
    <property type="entry name" value="SxtJ"/>
    <property type="match status" value="1"/>
</dbReference>
<dbReference type="EMBL" id="FWYF01000001">
    <property type="protein sequence ID" value="SMD32767.1"/>
    <property type="molecule type" value="Genomic_DNA"/>
</dbReference>
<dbReference type="RefSeq" id="WP_084371412.1">
    <property type="nucleotide sequence ID" value="NZ_FWYF01000001.1"/>
</dbReference>
<dbReference type="OrthoDB" id="1443797at2"/>
<evidence type="ECO:0008006" key="4">
    <source>
        <dbReference type="Google" id="ProtNLM"/>
    </source>
</evidence>
<reference evidence="2 3" key="1">
    <citation type="submission" date="2017-04" db="EMBL/GenBank/DDBJ databases">
        <authorList>
            <person name="Afonso C.L."/>
            <person name="Miller P.J."/>
            <person name="Scott M.A."/>
            <person name="Spackman E."/>
            <person name="Goraichik I."/>
            <person name="Dimitrov K.M."/>
            <person name="Suarez D.L."/>
            <person name="Swayne D.E."/>
        </authorList>
    </citation>
    <scope>NUCLEOTIDE SEQUENCE [LARGE SCALE GENOMIC DNA]</scope>
    <source>
        <strain evidence="2 3">DSM 26133</strain>
    </source>
</reference>
<keyword evidence="1" id="KW-0812">Transmembrane</keyword>
<protein>
    <recommendedName>
        <fullName evidence="4">SxtJ</fullName>
    </recommendedName>
</protein>
<gene>
    <name evidence="2" type="ORF">SAMN04488029_1118</name>
</gene>